<evidence type="ECO:0000256" key="11">
    <source>
        <dbReference type="RuleBase" id="RU000488"/>
    </source>
</evidence>
<dbReference type="GO" id="GO:0005743">
    <property type="term" value="C:mitochondrial inner membrane"/>
    <property type="evidence" value="ECO:0007669"/>
    <property type="project" value="UniProtKB-SubCell"/>
</dbReference>
<evidence type="ECO:0000256" key="4">
    <source>
        <dbReference type="ARBA" id="ARBA00022692"/>
    </source>
</evidence>
<evidence type="ECO:0000256" key="9">
    <source>
        <dbReference type="ARBA" id="ARBA00023136"/>
    </source>
</evidence>
<dbReference type="SUPFAM" id="SSF103506">
    <property type="entry name" value="Mitochondrial carrier"/>
    <property type="match status" value="1"/>
</dbReference>
<evidence type="ECO:0000256" key="8">
    <source>
        <dbReference type="ARBA" id="ARBA00023128"/>
    </source>
</evidence>
<feature type="repeat" description="Solcar" evidence="10">
    <location>
        <begin position="257"/>
        <end position="345"/>
    </location>
</feature>
<keyword evidence="8" id="KW-0496">Mitochondrion</keyword>
<sequence>MFKENENIKIWQRLVSSSTGAIVTSIIVTPLDVIKIRMQAQSKPISSGDCFIYCNGLMDHLCQYVNGNNKQFSNAQWYKKPLKFTNTFDALQKVVKTEGVLSLWSGLSPTLILAVPQVVIYYTLNDWLKYATGYENYKLATSQHSLSVDHINFNQKDLLPPLCGTIARFVAQTTIAPLELLRTKMQSKKLSYFEIKNITSSAIQQGGFSVLWRGLGPTMWRDLPYSIALWSIYDYLKRRHLINRDCCIEEYFVPYNLIILYSACGAVVAGIISHPFDVTKTHRQIELGNAILHNTKITSSTWKYLRTLRKTNGFSSLFSGFNPRILRVVIATTTMITIFETIKKAFIKFNTENH</sequence>
<dbReference type="InterPro" id="IPR045315">
    <property type="entry name" value="Mtm1-like"/>
</dbReference>
<reference evidence="13" key="1">
    <citation type="journal article" date="2015" name="Elife">
        <title>Stem cells and fluid flow drive cyst formation in an invertebrate excretory organ.</title>
        <authorList>
            <person name="Thi-Kim Vu H."/>
            <person name="Rink J.C."/>
            <person name="McKinney S.A."/>
            <person name="McClain M."/>
            <person name="Lakshmanaperumal N."/>
            <person name="Alexander R."/>
            <person name="Sanchez Alvarado A."/>
        </authorList>
    </citation>
    <scope>NUCLEOTIDE SEQUENCE</scope>
</reference>
<protein>
    <submittedName>
        <fullName evidence="13">Slc25a-35</fullName>
    </submittedName>
</protein>
<evidence type="ECO:0000256" key="6">
    <source>
        <dbReference type="ARBA" id="ARBA00022792"/>
    </source>
</evidence>
<organism evidence="13">
    <name type="scientific">Schmidtea mediterranea</name>
    <name type="common">Freshwater planarian flatworm</name>
    <dbReference type="NCBI Taxonomy" id="79327"/>
    <lineage>
        <taxon>Eukaryota</taxon>
        <taxon>Metazoa</taxon>
        <taxon>Spiralia</taxon>
        <taxon>Lophotrochozoa</taxon>
        <taxon>Platyhelminthes</taxon>
        <taxon>Rhabditophora</taxon>
        <taxon>Seriata</taxon>
        <taxon>Tricladida</taxon>
        <taxon>Continenticola</taxon>
        <taxon>Geoplanoidea</taxon>
        <taxon>Dugesiidae</taxon>
        <taxon>Schmidtea</taxon>
    </lineage>
</organism>
<evidence type="ECO:0000256" key="2">
    <source>
        <dbReference type="ARBA" id="ARBA00006375"/>
    </source>
</evidence>
<dbReference type="EMBL" id="KT163653">
    <property type="protein sequence ID" value="AKN21603.1"/>
    <property type="molecule type" value="mRNA"/>
</dbReference>
<evidence type="ECO:0000256" key="7">
    <source>
        <dbReference type="ARBA" id="ARBA00022989"/>
    </source>
</evidence>
<evidence type="ECO:0000256" key="12">
    <source>
        <dbReference type="SAM" id="Phobius"/>
    </source>
</evidence>
<evidence type="ECO:0000313" key="13">
    <source>
        <dbReference type="EMBL" id="AKN21603.1"/>
    </source>
</evidence>
<dbReference type="PANTHER" id="PTHR45760:SF2">
    <property type="entry name" value="FI19922P1-RELATED"/>
    <property type="match status" value="1"/>
</dbReference>
<keyword evidence="5" id="KW-0677">Repeat</keyword>
<comment type="similarity">
    <text evidence="2 11">Belongs to the mitochondrial carrier (TC 2.A.29) family.</text>
</comment>
<dbReference type="AlphaFoldDB" id="A0A0H3YKC7"/>
<dbReference type="Pfam" id="PF00153">
    <property type="entry name" value="Mito_carr"/>
    <property type="match status" value="4"/>
</dbReference>
<dbReference type="PANTHER" id="PTHR45760">
    <property type="entry name" value="FI19922P1-RELATED"/>
    <property type="match status" value="1"/>
</dbReference>
<comment type="subcellular location">
    <subcellularLocation>
        <location evidence="1">Mitochondrion inner membrane</location>
        <topology evidence="1">Multi-pass membrane protein</topology>
    </subcellularLocation>
</comment>
<proteinExistence type="evidence at transcript level"/>
<keyword evidence="6" id="KW-0999">Mitochondrion inner membrane</keyword>
<keyword evidence="3 11" id="KW-0813">Transport</keyword>
<evidence type="ECO:0000256" key="1">
    <source>
        <dbReference type="ARBA" id="ARBA00004448"/>
    </source>
</evidence>
<keyword evidence="7 12" id="KW-1133">Transmembrane helix</keyword>
<feature type="repeat" description="Solcar" evidence="10">
    <location>
        <begin position="155"/>
        <end position="239"/>
    </location>
</feature>
<name>A0A0H3YKC7_SCHMD</name>
<dbReference type="InterPro" id="IPR018108">
    <property type="entry name" value="MCP_transmembrane"/>
</dbReference>
<feature type="repeat" description="Solcar" evidence="10">
    <location>
        <begin position="8"/>
        <end position="131"/>
    </location>
</feature>
<gene>
    <name evidence="13" type="primary">slc25a-35</name>
</gene>
<dbReference type="GO" id="GO:1990542">
    <property type="term" value="P:mitochondrial transmembrane transport"/>
    <property type="evidence" value="ECO:0007669"/>
    <property type="project" value="InterPro"/>
</dbReference>
<evidence type="ECO:0000256" key="3">
    <source>
        <dbReference type="ARBA" id="ARBA00022448"/>
    </source>
</evidence>
<evidence type="ECO:0000256" key="10">
    <source>
        <dbReference type="PROSITE-ProRule" id="PRU00282"/>
    </source>
</evidence>
<keyword evidence="4 10" id="KW-0812">Transmembrane</keyword>
<feature type="transmembrane region" description="Helical" evidence="12">
    <location>
        <begin position="252"/>
        <end position="273"/>
    </location>
</feature>
<dbReference type="PROSITE" id="PS50920">
    <property type="entry name" value="SOLCAR"/>
    <property type="match status" value="3"/>
</dbReference>
<evidence type="ECO:0000256" key="5">
    <source>
        <dbReference type="ARBA" id="ARBA00022737"/>
    </source>
</evidence>
<dbReference type="InterPro" id="IPR023395">
    <property type="entry name" value="MCP_dom_sf"/>
</dbReference>
<keyword evidence="9 10" id="KW-0472">Membrane</keyword>
<dbReference type="Gene3D" id="1.50.40.10">
    <property type="entry name" value="Mitochondrial carrier domain"/>
    <property type="match status" value="1"/>
</dbReference>
<accession>A0A0H3YKC7</accession>